<dbReference type="SUPFAM" id="SSF48403">
    <property type="entry name" value="Ankyrin repeat"/>
    <property type="match status" value="1"/>
</dbReference>
<reference evidence="3" key="1">
    <citation type="submission" date="2021-11" db="EMBL/GenBank/DDBJ databases">
        <authorList>
            <consortium name="Genoscope - CEA"/>
            <person name="William W."/>
        </authorList>
    </citation>
    <scope>NUCLEOTIDE SEQUENCE</scope>
</reference>
<feature type="transmembrane region" description="Helical" evidence="2">
    <location>
        <begin position="322"/>
        <end position="343"/>
    </location>
</feature>
<protein>
    <submittedName>
        <fullName evidence="3">Uncharacterized protein</fullName>
    </submittedName>
</protein>
<evidence type="ECO:0000256" key="2">
    <source>
        <dbReference type="SAM" id="Phobius"/>
    </source>
</evidence>
<proteinExistence type="predicted"/>
<organism evidence="3 4">
    <name type="scientific">Pelagomonas calceolata</name>
    <dbReference type="NCBI Taxonomy" id="35677"/>
    <lineage>
        <taxon>Eukaryota</taxon>
        <taxon>Sar</taxon>
        <taxon>Stramenopiles</taxon>
        <taxon>Ochrophyta</taxon>
        <taxon>Pelagophyceae</taxon>
        <taxon>Pelagomonadales</taxon>
        <taxon>Pelagomonadaceae</taxon>
        <taxon>Pelagomonas</taxon>
    </lineage>
</organism>
<sequence length="388" mass="42602">MATFATLPGDLLTAIASYVDGPQIVVAVAADGDARAALRRGVDAAEEALRGVTIREAEFLLLHSYHVQAAALSDRQAAGLVLVENAAGYYFDSDIIPTLLAYRAVPDVETSSTIDGEVRVAGRALHYVSGSGHERSLLFAAMLLDAGADVNARCDPENLAGTTALAWALAADYELDENDEPTIYCEDLDSVLTKLHVARKLIRRGADIGIDSEHSRAALSSTEDYVACVFDLSIQRWGEVDDDVRRALLATMPDCTEELSEIYYFIADRLDASLAAAHAAKMASLENSIREDENKIEEARRKIRGYQLQIRHKTLEIAVNKAAIIALTPLMVIIAAGTVARRVGWDRWVDLENEWFSFGRCWFCFVFFCLVVAHAIVRGIVLRERKKA</sequence>
<feature type="coiled-coil region" evidence="1">
    <location>
        <begin position="275"/>
        <end position="316"/>
    </location>
</feature>
<feature type="transmembrane region" description="Helical" evidence="2">
    <location>
        <begin position="355"/>
        <end position="377"/>
    </location>
</feature>
<dbReference type="Proteomes" id="UP000789595">
    <property type="component" value="Unassembled WGS sequence"/>
</dbReference>
<evidence type="ECO:0000256" key="1">
    <source>
        <dbReference type="SAM" id="Coils"/>
    </source>
</evidence>
<dbReference type="AlphaFoldDB" id="A0A8J2S8E2"/>
<name>A0A8J2S8E2_9STRA</name>
<accession>A0A8J2S8E2</accession>
<dbReference type="EMBL" id="CAKKNE010000001">
    <property type="protein sequence ID" value="CAH0366793.1"/>
    <property type="molecule type" value="Genomic_DNA"/>
</dbReference>
<evidence type="ECO:0000313" key="3">
    <source>
        <dbReference type="EMBL" id="CAH0366793.1"/>
    </source>
</evidence>
<keyword evidence="4" id="KW-1185">Reference proteome</keyword>
<keyword evidence="2" id="KW-0472">Membrane</keyword>
<dbReference type="InterPro" id="IPR036770">
    <property type="entry name" value="Ankyrin_rpt-contain_sf"/>
</dbReference>
<keyword evidence="1" id="KW-0175">Coiled coil</keyword>
<gene>
    <name evidence="3" type="ORF">PECAL_1P33020</name>
</gene>
<keyword evidence="2" id="KW-1133">Transmembrane helix</keyword>
<keyword evidence="2" id="KW-0812">Transmembrane</keyword>
<dbReference type="Gene3D" id="1.25.40.20">
    <property type="entry name" value="Ankyrin repeat-containing domain"/>
    <property type="match status" value="1"/>
</dbReference>
<comment type="caution">
    <text evidence="3">The sequence shown here is derived from an EMBL/GenBank/DDBJ whole genome shotgun (WGS) entry which is preliminary data.</text>
</comment>
<evidence type="ECO:0000313" key="4">
    <source>
        <dbReference type="Proteomes" id="UP000789595"/>
    </source>
</evidence>